<evidence type="ECO:0000256" key="3">
    <source>
        <dbReference type="ARBA" id="ARBA00022679"/>
    </source>
</evidence>
<dbReference type="InterPro" id="IPR004384">
    <property type="entry name" value="RNA_MeTrfase_TrmJ/LasT"/>
</dbReference>
<evidence type="ECO:0000256" key="5">
    <source>
        <dbReference type="RuleBase" id="RU362024"/>
    </source>
</evidence>
<feature type="domain" description="tRNA/rRNA methyltransferase SpoU type" evidence="6">
    <location>
        <begin position="26"/>
        <end position="175"/>
    </location>
</feature>
<dbReference type="InterPro" id="IPR001537">
    <property type="entry name" value="SpoU_MeTrfase"/>
</dbReference>
<evidence type="ECO:0000256" key="4">
    <source>
        <dbReference type="ARBA" id="ARBA00022691"/>
    </source>
</evidence>
<dbReference type="PANTHER" id="PTHR42786:SF2">
    <property type="entry name" value="TRNA (CYTIDINE_URIDINE-2'-O-)-METHYLTRANSFERASE TRMJ"/>
    <property type="match status" value="1"/>
</dbReference>
<evidence type="ECO:0000313" key="8">
    <source>
        <dbReference type="Proteomes" id="UP000886689"/>
    </source>
</evidence>
<dbReference type="GO" id="GO:0003723">
    <property type="term" value="F:RNA binding"/>
    <property type="evidence" value="ECO:0007669"/>
    <property type="project" value="InterPro"/>
</dbReference>
<keyword evidence="2 5" id="KW-0489">Methyltransferase</keyword>
<evidence type="ECO:0000256" key="1">
    <source>
        <dbReference type="ARBA" id="ARBA00007228"/>
    </source>
</evidence>
<evidence type="ECO:0000313" key="7">
    <source>
        <dbReference type="EMBL" id="MBK8522826.1"/>
    </source>
</evidence>
<comment type="caution">
    <text evidence="7">The sequence shown here is derived from an EMBL/GenBank/DDBJ whole genome shotgun (WGS) entry which is preliminary data.</text>
</comment>
<dbReference type="EC" id="2.1.1.200" evidence="5"/>
<proteinExistence type="inferred from homology"/>
<comment type="similarity">
    <text evidence="1">Belongs to the class IV-like SAM-binding methyltransferase superfamily. RNA methyltransferase TrmH family.</text>
</comment>
<dbReference type="PIRSF" id="PIRSF004808">
    <property type="entry name" value="LasT"/>
    <property type="match status" value="1"/>
</dbReference>
<dbReference type="GO" id="GO:0005829">
    <property type="term" value="C:cytosol"/>
    <property type="evidence" value="ECO:0007669"/>
    <property type="project" value="TreeGrafter"/>
</dbReference>
<gene>
    <name evidence="5" type="primary">trmJ</name>
    <name evidence="7" type="ORF">IPL58_01030</name>
</gene>
<dbReference type="GO" id="GO:0002128">
    <property type="term" value="P:tRNA nucleoside ribose methylation"/>
    <property type="evidence" value="ECO:0007669"/>
    <property type="project" value="TreeGrafter"/>
</dbReference>
<accession>A0A9D7JZ50</accession>
<keyword evidence="4 5" id="KW-0949">S-adenosyl-L-methionine</keyword>
<comment type="catalytic activity">
    <reaction evidence="5">
        <text>cytidine(32) in tRNA + S-adenosyl-L-methionine = 2'-O-methylcytidine(32) in tRNA + S-adenosyl-L-homocysteine + H(+)</text>
        <dbReference type="Rhea" id="RHEA:42932"/>
        <dbReference type="Rhea" id="RHEA-COMP:10288"/>
        <dbReference type="Rhea" id="RHEA-COMP:10289"/>
        <dbReference type="ChEBI" id="CHEBI:15378"/>
        <dbReference type="ChEBI" id="CHEBI:57856"/>
        <dbReference type="ChEBI" id="CHEBI:59789"/>
        <dbReference type="ChEBI" id="CHEBI:74495"/>
        <dbReference type="ChEBI" id="CHEBI:82748"/>
        <dbReference type="EC" id="2.1.1.200"/>
    </reaction>
</comment>
<keyword evidence="5" id="KW-0819">tRNA processing</keyword>
<comment type="function">
    <text evidence="5">Catalyzes the formation of 2'O-methylated cytidine (Cm32) or 2'O-methylated uridine (Um32) at position 32 in tRNA.</text>
</comment>
<dbReference type="AlphaFoldDB" id="A0A9D7JZ50"/>
<comment type="catalytic activity">
    <reaction evidence="5">
        <text>uridine(32) in tRNA + S-adenosyl-L-methionine = 2'-O-methyluridine(32) in tRNA + S-adenosyl-L-homocysteine + H(+)</text>
        <dbReference type="Rhea" id="RHEA:42936"/>
        <dbReference type="Rhea" id="RHEA-COMP:10107"/>
        <dbReference type="Rhea" id="RHEA-COMP:10290"/>
        <dbReference type="ChEBI" id="CHEBI:15378"/>
        <dbReference type="ChEBI" id="CHEBI:57856"/>
        <dbReference type="ChEBI" id="CHEBI:59789"/>
        <dbReference type="ChEBI" id="CHEBI:65315"/>
        <dbReference type="ChEBI" id="CHEBI:74478"/>
        <dbReference type="EC" id="2.1.1.200"/>
    </reaction>
</comment>
<dbReference type="PANTHER" id="PTHR42786">
    <property type="entry name" value="TRNA/RRNA METHYLTRANSFERASE"/>
    <property type="match status" value="1"/>
</dbReference>
<protein>
    <recommendedName>
        <fullName evidence="5">tRNA (cytidine/uridine-2'-O-)-methyltransferase TrmJ</fullName>
        <ecNumber evidence="5">2.1.1.200</ecNumber>
    </recommendedName>
    <alternativeName>
        <fullName evidence="5">tRNA (cytidine(32)/uridine(32)-2'-O)-methyltransferase</fullName>
    </alternativeName>
    <alternativeName>
        <fullName evidence="5">tRNA Cm32/Um32 methyltransferase</fullName>
    </alternativeName>
</protein>
<dbReference type="SUPFAM" id="SSF75217">
    <property type="entry name" value="alpha/beta knot"/>
    <property type="match status" value="1"/>
</dbReference>
<comment type="subunit">
    <text evidence="5">Homodimer.</text>
</comment>
<dbReference type="Proteomes" id="UP000886689">
    <property type="component" value="Unassembled WGS sequence"/>
</dbReference>
<keyword evidence="3" id="KW-0808">Transferase</keyword>
<evidence type="ECO:0000256" key="2">
    <source>
        <dbReference type="ARBA" id="ARBA00022603"/>
    </source>
</evidence>
<dbReference type="Gene3D" id="3.40.1280.10">
    <property type="match status" value="1"/>
</dbReference>
<dbReference type="NCBIfam" id="TIGR00050">
    <property type="entry name" value="rRNA_methyl_1"/>
    <property type="match status" value="1"/>
</dbReference>
<dbReference type="Pfam" id="PF00588">
    <property type="entry name" value="SpoU_methylase"/>
    <property type="match status" value="1"/>
</dbReference>
<dbReference type="CDD" id="cd18093">
    <property type="entry name" value="SpoU-like_TrmJ"/>
    <property type="match status" value="1"/>
</dbReference>
<sequence>MNQARVPTLLPTFPTDEAAQALLDRVRVVLCRTSHPGNIGAAARAMKTMGLSRLYLVSPLCAVDAVAEARAAGATDVLAGAVHCPSLGEALGGCVHALALSARLRDLGPAATGVRGSAVPLLAEAASGDVAIVFGNESSGLTNEELQRCQKAVTIPSNPDFSSLNLGAAVQVMAYELRMAAFCEAPPALTTLATPFSSPAAALDEIERFYAHLESVLVATGFHDPAKPRRLMPKLRRLFGRAALEKDEINILRGILDSIETPTGARWHGGGGVQTANREPGQK</sequence>
<name>A0A9D7JZ50_9PROT</name>
<dbReference type="Gene3D" id="1.10.8.590">
    <property type="match status" value="1"/>
</dbReference>
<organism evidence="7 8">
    <name type="scientific">Candidatus Proximibacter danicus</name>
    <dbReference type="NCBI Taxonomy" id="2954365"/>
    <lineage>
        <taxon>Bacteria</taxon>
        <taxon>Pseudomonadati</taxon>
        <taxon>Pseudomonadota</taxon>
        <taxon>Betaproteobacteria</taxon>
        <taxon>Candidatus Proximibacter</taxon>
    </lineage>
</organism>
<dbReference type="InterPro" id="IPR029026">
    <property type="entry name" value="tRNA_m1G_MTases_N"/>
</dbReference>
<evidence type="ECO:0000259" key="6">
    <source>
        <dbReference type="Pfam" id="PF00588"/>
    </source>
</evidence>
<dbReference type="InterPro" id="IPR029028">
    <property type="entry name" value="Alpha/beta_knot_MTases"/>
</dbReference>
<comment type="subcellular location">
    <subcellularLocation>
        <location evidence="5">Cytoplasm</location>
    </subcellularLocation>
</comment>
<dbReference type="EMBL" id="JADJUC010000001">
    <property type="protein sequence ID" value="MBK8522826.1"/>
    <property type="molecule type" value="Genomic_DNA"/>
</dbReference>
<keyword evidence="5" id="KW-0963">Cytoplasm</keyword>
<reference evidence="7" key="1">
    <citation type="submission" date="2020-10" db="EMBL/GenBank/DDBJ databases">
        <title>Connecting structure to function with the recovery of over 1000 high-quality activated sludge metagenome-assembled genomes encoding full-length rRNA genes using long-read sequencing.</title>
        <authorList>
            <person name="Singleton C.M."/>
            <person name="Petriglieri F."/>
            <person name="Kristensen J.M."/>
            <person name="Kirkegaard R.H."/>
            <person name="Michaelsen T.Y."/>
            <person name="Andersen M.H."/>
            <person name="Karst S.M."/>
            <person name="Dueholm M.S."/>
            <person name="Nielsen P.H."/>
            <person name="Albertsen M."/>
        </authorList>
    </citation>
    <scope>NUCLEOTIDE SEQUENCE</scope>
    <source>
        <strain evidence="7">Hirt_18-Q3-R61-65_BATAC.395</strain>
    </source>
</reference>
<dbReference type="GO" id="GO:0160206">
    <property type="term" value="F:tRNA (cytidine(32)/uridine(32)-2'-O)-methyltransferase activity"/>
    <property type="evidence" value="ECO:0007669"/>
    <property type="project" value="UniProtKB-EC"/>
</dbReference>